<proteinExistence type="predicted"/>
<dbReference type="EMBL" id="GBRH01205654">
    <property type="protein sequence ID" value="JAD92241.1"/>
    <property type="molecule type" value="Transcribed_RNA"/>
</dbReference>
<accession>A0A0A9DWR0</accession>
<evidence type="ECO:0000313" key="1">
    <source>
        <dbReference type="EMBL" id="JAD92241.1"/>
    </source>
</evidence>
<reference evidence="1" key="1">
    <citation type="submission" date="2014-09" db="EMBL/GenBank/DDBJ databases">
        <authorList>
            <person name="Magalhaes I.L.F."/>
            <person name="Oliveira U."/>
            <person name="Santos F.R."/>
            <person name="Vidigal T.H.D.A."/>
            <person name="Brescovit A.D."/>
            <person name="Santos A.J."/>
        </authorList>
    </citation>
    <scope>NUCLEOTIDE SEQUENCE</scope>
    <source>
        <tissue evidence="1">Shoot tissue taken approximately 20 cm above the soil surface</tissue>
    </source>
</reference>
<sequence>MYTSIPSKHTDECIYKMSYTLAFFCSWQCFNISYLSNQLVCTVNQNSSSQDPNIRLGEEKKDPNVVFDQVFFVI</sequence>
<name>A0A0A9DWR0_ARUDO</name>
<reference evidence="1" key="2">
    <citation type="journal article" date="2015" name="Data Brief">
        <title>Shoot transcriptome of the giant reed, Arundo donax.</title>
        <authorList>
            <person name="Barrero R.A."/>
            <person name="Guerrero F.D."/>
            <person name="Moolhuijzen P."/>
            <person name="Goolsby J.A."/>
            <person name="Tidwell J."/>
            <person name="Bellgard S.E."/>
            <person name="Bellgard M.I."/>
        </authorList>
    </citation>
    <scope>NUCLEOTIDE SEQUENCE</scope>
    <source>
        <tissue evidence="1">Shoot tissue taken approximately 20 cm above the soil surface</tissue>
    </source>
</reference>
<protein>
    <submittedName>
        <fullName evidence="1">Uncharacterized protein</fullName>
    </submittedName>
</protein>
<organism evidence="1">
    <name type="scientific">Arundo donax</name>
    <name type="common">Giant reed</name>
    <name type="synonym">Donax arundinaceus</name>
    <dbReference type="NCBI Taxonomy" id="35708"/>
    <lineage>
        <taxon>Eukaryota</taxon>
        <taxon>Viridiplantae</taxon>
        <taxon>Streptophyta</taxon>
        <taxon>Embryophyta</taxon>
        <taxon>Tracheophyta</taxon>
        <taxon>Spermatophyta</taxon>
        <taxon>Magnoliopsida</taxon>
        <taxon>Liliopsida</taxon>
        <taxon>Poales</taxon>
        <taxon>Poaceae</taxon>
        <taxon>PACMAD clade</taxon>
        <taxon>Arundinoideae</taxon>
        <taxon>Arundineae</taxon>
        <taxon>Arundo</taxon>
    </lineage>
</organism>
<dbReference type="AlphaFoldDB" id="A0A0A9DWR0"/>